<accession>A0A2A5AZB4</accession>
<dbReference type="Proteomes" id="UP000218327">
    <property type="component" value="Unassembled WGS sequence"/>
</dbReference>
<dbReference type="Pfam" id="PF00378">
    <property type="entry name" value="ECH_1"/>
    <property type="match status" value="1"/>
</dbReference>
<evidence type="ECO:0000313" key="3">
    <source>
        <dbReference type="EMBL" id="PCJ24644.1"/>
    </source>
</evidence>
<evidence type="ECO:0000256" key="2">
    <source>
        <dbReference type="ARBA" id="ARBA00023239"/>
    </source>
</evidence>
<dbReference type="InterPro" id="IPR014748">
    <property type="entry name" value="Enoyl-CoA_hydra_C"/>
</dbReference>
<organism evidence="3 4">
    <name type="scientific">SAR86 cluster bacterium</name>
    <dbReference type="NCBI Taxonomy" id="2030880"/>
    <lineage>
        <taxon>Bacteria</taxon>
        <taxon>Pseudomonadati</taxon>
        <taxon>Pseudomonadota</taxon>
        <taxon>Gammaproteobacteria</taxon>
        <taxon>SAR86 cluster</taxon>
    </lineage>
</organism>
<dbReference type="SUPFAM" id="SSF52096">
    <property type="entry name" value="ClpP/crotonase"/>
    <property type="match status" value="1"/>
</dbReference>
<dbReference type="CDD" id="cd06558">
    <property type="entry name" value="crotonase-like"/>
    <property type="match status" value="1"/>
</dbReference>
<dbReference type="Gene3D" id="3.90.226.10">
    <property type="entry name" value="2-enoyl-CoA Hydratase, Chain A, domain 1"/>
    <property type="match status" value="1"/>
</dbReference>
<name>A0A2A5AZB4_9GAMM</name>
<dbReference type="PANTHER" id="PTHR11941:SF54">
    <property type="entry name" value="ENOYL-COA HYDRATASE, MITOCHONDRIAL"/>
    <property type="match status" value="1"/>
</dbReference>
<dbReference type="EMBL" id="NVVJ01000024">
    <property type="protein sequence ID" value="PCJ24644.1"/>
    <property type="molecule type" value="Genomic_DNA"/>
</dbReference>
<evidence type="ECO:0000256" key="1">
    <source>
        <dbReference type="ARBA" id="ARBA00005254"/>
    </source>
</evidence>
<dbReference type="InterPro" id="IPR001753">
    <property type="entry name" value="Enoyl-CoA_hydra/iso"/>
</dbReference>
<evidence type="ECO:0000313" key="4">
    <source>
        <dbReference type="Proteomes" id="UP000218327"/>
    </source>
</evidence>
<sequence length="261" mass="28289">MQNSAFNIQHGDNHVVFQITRPHRLNAITSEILDGLTACIEELEQDSGNKGLIIIGEGERAFCAGTDLFERDTLTDEEVHAKTDRARDLIVRIHKAPFISIAALNGLAFGGGLEFALACTFRIAAPHVECSLPEVKIGLIPAYAGTQLLPAVVGSSRALDMMLTGRAVGTEEAMQMGLINRIASDDKTLIDQAIEYLESITQYSKVAINGIRQSAAAAGPQLSEQGLKVEREYVIEVGKSEDATEGVAAFREKRAAKFKHR</sequence>
<proteinExistence type="inferred from homology"/>
<dbReference type="Gene3D" id="1.10.12.10">
    <property type="entry name" value="Lyase 2-enoyl-coa Hydratase, Chain A, domain 2"/>
    <property type="match status" value="1"/>
</dbReference>
<dbReference type="InterPro" id="IPR029045">
    <property type="entry name" value="ClpP/crotonase-like_dom_sf"/>
</dbReference>
<keyword evidence="2" id="KW-0456">Lyase</keyword>
<gene>
    <name evidence="3" type="ORF">COA96_08965</name>
</gene>
<protein>
    <submittedName>
        <fullName evidence="3">Enoyl-CoA hydratase</fullName>
    </submittedName>
</protein>
<reference evidence="4" key="1">
    <citation type="submission" date="2017-08" db="EMBL/GenBank/DDBJ databases">
        <title>A dynamic microbial community with high functional redundancy inhabits the cold, oxic subseafloor aquifer.</title>
        <authorList>
            <person name="Tully B.J."/>
            <person name="Wheat C.G."/>
            <person name="Glazer B.T."/>
            <person name="Huber J.A."/>
        </authorList>
    </citation>
    <scope>NUCLEOTIDE SEQUENCE [LARGE SCALE GENOMIC DNA]</scope>
</reference>
<dbReference type="GO" id="GO:0016829">
    <property type="term" value="F:lyase activity"/>
    <property type="evidence" value="ECO:0007669"/>
    <property type="project" value="UniProtKB-KW"/>
</dbReference>
<dbReference type="PANTHER" id="PTHR11941">
    <property type="entry name" value="ENOYL-COA HYDRATASE-RELATED"/>
    <property type="match status" value="1"/>
</dbReference>
<dbReference type="GO" id="GO:0006635">
    <property type="term" value="P:fatty acid beta-oxidation"/>
    <property type="evidence" value="ECO:0007669"/>
    <property type="project" value="TreeGrafter"/>
</dbReference>
<dbReference type="AlphaFoldDB" id="A0A2A5AZB4"/>
<comment type="similarity">
    <text evidence="1">Belongs to the enoyl-CoA hydratase/isomerase family.</text>
</comment>
<comment type="caution">
    <text evidence="3">The sequence shown here is derived from an EMBL/GenBank/DDBJ whole genome shotgun (WGS) entry which is preliminary data.</text>
</comment>